<dbReference type="PANTHER" id="PTHR43975">
    <property type="entry name" value="ZGC:101858"/>
    <property type="match status" value="1"/>
</dbReference>
<dbReference type="OrthoDB" id="47007at2759"/>
<dbReference type="PRINTS" id="PR00080">
    <property type="entry name" value="SDRFAMILY"/>
</dbReference>
<feature type="domain" description="Ketoreductase" evidence="1">
    <location>
        <begin position="7"/>
        <end position="188"/>
    </location>
</feature>
<accession>A0A2T7NKZ6</accession>
<dbReference type="Pfam" id="PF13561">
    <property type="entry name" value="adh_short_C2"/>
    <property type="match status" value="1"/>
</dbReference>
<name>A0A2T7NKZ6_POMCA</name>
<dbReference type="SUPFAM" id="SSF51735">
    <property type="entry name" value="NAD(P)-binding Rossmann-fold domains"/>
    <property type="match status" value="1"/>
</dbReference>
<gene>
    <name evidence="2" type="ORF">C0Q70_17645</name>
</gene>
<dbReference type="FunFam" id="3.40.50.720:FF:000084">
    <property type="entry name" value="Short-chain dehydrogenase reductase"/>
    <property type="match status" value="1"/>
</dbReference>
<sequence length="271" mass="29424">MASLCGKVIILTGAAGVIGSKTATYLAKFKPRLVLAGRNSTGLEHTYRACKERGLKRDELMPMETDLKRDCDLENLVSATLKKFGQIDVLINNAGVAAFKTLCHTDISEFDYMMAINVRAPLLLTKICAPHLIASKGCVINVSSVLGQIGMPHCLGYSMSKACLDHFSRTVAADLAQRGVRVNTISPGFMRTNIGLKQGIDRQNYEEYMAIQAAMTPLGRYAEARDIARMIAFLASDDAAFITGEIIRVDGGRGVSAPILKTYEVFDEPGL</sequence>
<dbReference type="InterPro" id="IPR057326">
    <property type="entry name" value="KR_dom"/>
</dbReference>
<dbReference type="SMART" id="SM00822">
    <property type="entry name" value="PKS_KR"/>
    <property type="match status" value="1"/>
</dbReference>
<evidence type="ECO:0000313" key="2">
    <source>
        <dbReference type="EMBL" id="PVD21843.1"/>
    </source>
</evidence>
<proteinExistence type="predicted"/>
<dbReference type="AlphaFoldDB" id="A0A2T7NKZ6"/>
<comment type="caution">
    <text evidence="2">The sequence shown here is derived from an EMBL/GenBank/DDBJ whole genome shotgun (WGS) entry which is preliminary data.</text>
</comment>
<dbReference type="PRINTS" id="PR00081">
    <property type="entry name" value="GDHRDH"/>
</dbReference>
<dbReference type="Proteomes" id="UP000245119">
    <property type="component" value="Linkage Group LG11"/>
</dbReference>
<dbReference type="PANTHER" id="PTHR43975:SF2">
    <property type="entry name" value="EG:BACR7A4.14 PROTEIN-RELATED"/>
    <property type="match status" value="1"/>
</dbReference>
<organism evidence="2 3">
    <name type="scientific">Pomacea canaliculata</name>
    <name type="common">Golden apple snail</name>
    <dbReference type="NCBI Taxonomy" id="400727"/>
    <lineage>
        <taxon>Eukaryota</taxon>
        <taxon>Metazoa</taxon>
        <taxon>Spiralia</taxon>
        <taxon>Lophotrochozoa</taxon>
        <taxon>Mollusca</taxon>
        <taxon>Gastropoda</taxon>
        <taxon>Caenogastropoda</taxon>
        <taxon>Architaenioglossa</taxon>
        <taxon>Ampullarioidea</taxon>
        <taxon>Ampullariidae</taxon>
        <taxon>Pomacea</taxon>
    </lineage>
</organism>
<keyword evidence="3" id="KW-1185">Reference proteome</keyword>
<evidence type="ECO:0000313" key="3">
    <source>
        <dbReference type="Proteomes" id="UP000245119"/>
    </source>
</evidence>
<dbReference type="STRING" id="400727.A0A2T7NKZ6"/>
<dbReference type="InterPro" id="IPR036291">
    <property type="entry name" value="NAD(P)-bd_dom_sf"/>
</dbReference>
<reference evidence="2 3" key="1">
    <citation type="submission" date="2018-04" db="EMBL/GenBank/DDBJ databases">
        <title>The genome of golden apple snail Pomacea canaliculata provides insight into stress tolerance and invasive adaptation.</title>
        <authorList>
            <person name="Liu C."/>
            <person name="Liu B."/>
            <person name="Ren Y."/>
            <person name="Zhang Y."/>
            <person name="Wang H."/>
            <person name="Li S."/>
            <person name="Jiang F."/>
            <person name="Yin L."/>
            <person name="Zhang G."/>
            <person name="Qian W."/>
            <person name="Fan W."/>
        </authorList>
    </citation>
    <scope>NUCLEOTIDE SEQUENCE [LARGE SCALE GENOMIC DNA]</scope>
    <source>
        <strain evidence="2">SZHN2017</strain>
        <tissue evidence="2">Muscle</tissue>
    </source>
</reference>
<evidence type="ECO:0000259" key="1">
    <source>
        <dbReference type="SMART" id="SM00822"/>
    </source>
</evidence>
<dbReference type="OMA" id="EWGRIDY"/>
<dbReference type="EMBL" id="PZQS01000011">
    <property type="protein sequence ID" value="PVD21843.1"/>
    <property type="molecule type" value="Genomic_DNA"/>
</dbReference>
<protein>
    <recommendedName>
        <fullName evidence="1">Ketoreductase domain-containing protein</fullName>
    </recommendedName>
</protein>
<dbReference type="InterPro" id="IPR002347">
    <property type="entry name" value="SDR_fam"/>
</dbReference>
<dbReference type="Gene3D" id="3.40.50.720">
    <property type="entry name" value="NAD(P)-binding Rossmann-like Domain"/>
    <property type="match status" value="1"/>
</dbReference>